<sequence length="419" mass="45323">MVDGPDIDEQPESEYDDEPVLATRGLADTAQMIEFVDALTHSNPRTAAKFLPDLLSTGSSVHLDFQLRVSALGSAGVLTRSSGMVTVGEDAMDLAETAEAIAERSGDDLLRARAAYDRARARLFAFPQHREACLEDLRRAEEWARSGSSPAALIRLGWCAYTRGLIEDGRDVARAIKRGYEAVELSTDAKFAYGRAAALTLVTRACCSNAEWGSVSAAAQDALALVRSHGYLRVIAESSFWAAELDDDSARSQELFAAAGEHFASVDNGHWRALSYASLEVAKAECHERHPDPVAAKELLAKLLELQEQMSMRDRSWAAAVLTRKIGVCARHAGDFGLAKDQLGAAAKIYEAIDDVRGVALAQVGLLASVRRHPEVLEQDREDALHGKDSPFGSQQVPKAACKAVQLLDEDCSELALAF</sequence>
<evidence type="ECO:0000313" key="2">
    <source>
        <dbReference type="Proteomes" id="UP000022835"/>
    </source>
</evidence>
<evidence type="ECO:0000313" key="1">
    <source>
        <dbReference type="EMBL" id="KDE97000.1"/>
    </source>
</evidence>
<gene>
    <name evidence="1" type="ORF">Y900_027240</name>
</gene>
<dbReference type="Proteomes" id="UP000022835">
    <property type="component" value="Unassembled WGS sequence"/>
</dbReference>
<dbReference type="AlphaFoldDB" id="A0A064C9I2"/>
<name>A0A064C9I2_9MYCO</name>
<keyword evidence="2" id="KW-1185">Reference proteome</keyword>
<organism evidence="1 2">
    <name type="scientific">Mycolicibacterium aromaticivorans JS19b1 = JCM 16368</name>
    <dbReference type="NCBI Taxonomy" id="1440774"/>
    <lineage>
        <taxon>Bacteria</taxon>
        <taxon>Bacillati</taxon>
        <taxon>Actinomycetota</taxon>
        <taxon>Actinomycetes</taxon>
        <taxon>Mycobacteriales</taxon>
        <taxon>Mycobacteriaceae</taxon>
        <taxon>Mycolicibacterium</taxon>
    </lineage>
</organism>
<dbReference type="EMBL" id="JALN02000002">
    <property type="protein sequence ID" value="KDE97000.1"/>
    <property type="molecule type" value="Genomic_DNA"/>
</dbReference>
<comment type="caution">
    <text evidence="1">The sequence shown here is derived from an EMBL/GenBank/DDBJ whole genome shotgun (WGS) entry which is preliminary data.</text>
</comment>
<reference evidence="1" key="1">
    <citation type="submission" date="2014-05" db="EMBL/GenBank/DDBJ databases">
        <title>Genome sequence of Mycobacterium aromaticivorans strain JS19b1T (= DSM 45407T).</title>
        <authorList>
            <person name="Kwak Y."/>
            <person name="Park G.-S."/>
            <person name="Li Q.X."/>
            <person name="Lee S.-E."/>
            <person name="Shin J.-H."/>
        </authorList>
    </citation>
    <scope>NUCLEOTIDE SEQUENCE [LARGE SCALE GENOMIC DNA]</scope>
    <source>
        <strain evidence="1">JS19b1</strain>
    </source>
</reference>
<proteinExistence type="predicted"/>
<dbReference type="Gene3D" id="1.25.40.10">
    <property type="entry name" value="Tetratricopeptide repeat domain"/>
    <property type="match status" value="1"/>
</dbReference>
<protein>
    <submittedName>
        <fullName evidence="1">Uncharacterized protein</fullName>
    </submittedName>
</protein>
<accession>A0A064C9I2</accession>
<dbReference type="InterPro" id="IPR011990">
    <property type="entry name" value="TPR-like_helical_dom_sf"/>
</dbReference>